<keyword evidence="1" id="KW-0732">Signal</keyword>
<feature type="chain" id="PRO_5011672842" evidence="1">
    <location>
        <begin position="26"/>
        <end position="308"/>
    </location>
</feature>
<dbReference type="Proteomes" id="UP000199527">
    <property type="component" value="Unassembled WGS sequence"/>
</dbReference>
<dbReference type="Pfam" id="PF13557">
    <property type="entry name" value="Phenol_MetA_deg"/>
    <property type="match status" value="1"/>
</dbReference>
<proteinExistence type="predicted"/>
<feature type="signal peptide" evidence="1">
    <location>
        <begin position="1"/>
        <end position="25"/>
    </location>
</feature>
<accession>A0A1G9AG32</accession>
<dbReference type="InterPro" id="IPR025737">
    <property type="entry name" value="FApF"/>
</dbReference>
<evidence type="ECO:0000313" key="2">
    <source>
        <dbReference type="EMBL" id="SDK25510.1"/>
    </source>
</evidence>
<protein>
    <submittedName>
        <fullName evidence="2">Uncharacterized conserved protein</fullName>
    </submittedName>
</protein>
<dbReference type="AlphaFoldDB" id="A0A1G9AG32"/>
<organism evidence="2 3">
    <name type="scientific">Ferrimonas sediminum</name>
    <dbReference type="NCBI Taxonomy" id="718193"/>
    <lineage>
        <taxon>Bacteria</taxon>
        <taxon>Pseudomonadati</taxon>
        <taxon>Pseudomonadota</taxon>
        <taxon>Gammaproteobacteria</taxon>
        <taxon>Alteromonadales</taxon>
        <taxon>Ferrimonadaceae</taxon>
        <taxon>Ferrimonas</taxon>
    </lineage>
</organism>
<dbReference type="OrthoDB" id="8639774at2"/>
<dbReference type="RefSeq" id="WP_090368080.1">
    <property type="nucleotide sequence ID" value="NZ_FNEM01000023.1"/>
</dbReference>
<gene>
    <name evidence="2" type="ORF">SAMN04488540_1236</name>
</gene>
<sequence>MKINTFQRVTGLAASGLLWTASSLAATSGSHYPLGAEGVKAASAPPPGVHYRMYNTWYESSTITNNDGDRLPVGFDLDVYAQVHRIVQITDKTVLGANWGYNFLIPLIDQSISITSAGINESESLALGDVVIEPITLVWFREQFDAVFGLGVVAPTGDYSSHKAANPGLGYWSGLVTAGGTYYFDQEHSWSISTLSRTLFHGKQDDTNIRPGAEFILEGGIGKEFMYKGSWMLRPGINYCAYWQVSDDSKDGQGVNAKERKRAFGLGAELNVFYLPWKLQANIRYMEEFETKNTSEGSSIILTLTKSF</sequence>
<name>A0A1G9AG32_9GAMM</name>
<evidence type="ECO:0000256" key="1">
    <source>
        <dbReference type="SAM" id="SignalP"/>
    </source>
</evidence>
<dbReference type="EMBL" id="FNEM01000023">
    <property type="protein sequence ID" value="SDK25510.1"/>
    <property type="molecule type" value="Genomic_DNA"/>
</dbReference>
<reference evidence="3" key="1">
    <citation type="submission" date="2016-10" db="EMBL/GenBank/DDBJ databases">
        <authorList>
            <person name="Varghese N."/>
            <person name="Submissions S."/>
        </authorList>
    </citation>
    <scope>NUCLEOTIDE SEQUENCE [LARGE SCALE GENOMIC DNA]</scope>
    <source>
        <strain evidence="3">DSM 23317</strain>
    </source>
</reference>
<keyword evidence="3" id="KW-1185">Reference proteome</keyword>
<evidence type="ECO:0000313" key="3">
    <source>
        <dbReference type="Proteomes" id="UP000199527"/>
    </source>
</evidence>